<geneLocation type="plasmid" evidence="2">
    <name>unnamed1</name>
</geneLocation>
<name>A0A6B8MGU1_9HYPH</name>
<dbReference type="AlphaFoldDB" id="A0A6B8MGU1"/>
<gene>
    <name evidence="2" type="ORF">F7D14_20015</name>
</gene>
<evidence type="ECO:0000313" key="2">
    <source>
        <dbReference type="EMBL" id="QGM99890.1"/>
    </source>
</evidence>
<protein>
    <submittedName>
        <fullName evidence="2">DUF2285 domain-containing protein</fullName>
    </submittedName>
</protein>
<evidence type="ECO:0000259" key="1">
    <source>
        <dbReference type="Pfam" id="PF10074"/>
    </source>
</evidence>
<keyword evidence="2" id="KW-0614">Plasmid</keyword>
<keyword evidence="3" id="KW-1185">Reference proteome</keyword>
<dbReference type="KEGG" id="mpar:F7D14_20015"/>
<organism evidence="2 3">
    <name type="scientific">Methylocystis parvus</name>
    <dbReference type="NCBI Taxonomy" id="134"/>
    <lineage>
        <taxon>Bacteria</taxon>
        <taxon>Pseudomonadati</taxon>
        <taxon>Pseudomonadota</taxon>
        <taxon>Alphaproteobacteria</taxon>
        <taxon>Hyphomicrobiales</taxon>
        <taxon>Methylocystaceae</taxon>
        <taxon>Methylocystis</taxon>
    </lineage>
</organism>
<dbReference type="Proteomes" id="UP000422569">
    <property type="component" value="Plasmid unnamed1"/>
</dbReference>
<dbReference type="Pfam" id="PF10074">
    <property type="entry name" value="RovC_DNA-bd"/>
    <property type="match status" value="1"/>
</dbReference>
<reference evidence="2 3" key="1">
    <citation type="submission" date="2019-09" db="EMBL/GenBank/DDBJ databases">
        <title>Isolation and complete genome sequencing of Methylocystis species.</title>
        <authorList>
            <person name="Rumah B.L."/>
            <person name="Stead C.E."/>
            <person name="Stevens B.C."/>
            <person name="Minton N.P."/>
            <person name="Grosse-Honebrink A."/>
            <person name="Zhang Y."/>
        </authorList>
    </citation>
    <scope>NUCLEOTIDE SEQUENCE [LARGE SCALE GENOMIC DNA]</scope>
    <source>
        <strain evidence="2 3">BRCS2</strain>
        <plasmid evidence="2 3">unnamed1</plasmid>
    </source>
</reference>
<feature type="domain" description="T6SS Transcription factor RovC-like DNA binding" evidence="1">
    <location>
        <begin position="117"/>
        <end position="214"/>
    </location>
</feature>
<dbReference type="InterPro" id="IPR018754">
    <property type="entry name" value="RovC-like_DNA-bd"/>
</dbReference>
<proteinExistence type="predicted"/>
<dbReference type="PROSITE" id="PS51257">
    <property type="entry name" value="PROKAR_LIPOPROTEIN"/>
    <property type="match status" value="1"/>
</dbReference>
<sequence length="216" mass="23874">MKNITPITPTPDFEPLWIPASPAPSVAGGCDFAVNPALGANEADIIWLPEARASAVILVASPTNRGELRFTPSHWPDLRKRLRTKDGEHLILGTGRNQHQLWLPDPPREGTPLAAAIPHDKMTPHRIEAAMNFWRFAGGRARPARPLRDSRLVNTLRALDGHLSGASYRVIAQCLFGSAWIDAEPWKSSSIRDVTIRLVRNGVALMRGGYRKFLSK</sequence>
<dbReference type="EMBL" id="CP044332">
    <property type="protein sequence ID" value="QGM99890.1"/>
    <property type="molecule type" value="Genomic_DNA"/>
</dbReference>
<evidence type="ECO:0000313" key="3">
    <source>
        <dbReference type="Proteomes" id="UP000422569"/>
    </source>
</evidence>
<accession>A0A6B8MGU1</accession>